<dbReference type="RefSeq" id="WP_211616344.1">
    <property type="nucleotide sequence ID" value="NZ_CAJNBK010000031.1"/>
</dbReference>
<evidence type="ECO:0000313" key="6">
    <source>
        <dbReference type="Proteomes" id="UP000672526"/>
    </source>
</evidence>
<proteinExistence type="inferred from homology"/>
<dbReference type="InterPro" id="IPR003507">
    <property type="entry name" value="S66_fam"/>
</dbReference>
<dbReference type="InterPro" id="IPR040921">
    <property type="entry name" value="Peptidase_S66C"/>
</dbReference>
<dbReference type="Pfam" id="PF17676">
    <property type="entry name" value="Peptidase_S66C"/>
    <property type="match status" value="1"/>
</dbReference>
<dbReference type="CDD" id="cd07062">
    <property type="entry name" value="Peptidase_S66_mccF_like"/>
    <property type="match status" value="1"/>
</dbReference>
<evidence type="ECO:0000256" key="1">
    <source>
        <dbReference type="ARBA" id="ARBA00010233"/>
    </source>
</evidence>
<evidence type="ECO:0000256" key="2">
    <source>
        <dbReference type="ARBA" id="ARBA00022801"/>
    </source>
</evidence>
<dbReference type="InterPro" id="IPR040449">
    <property type="entry name" value="Peptidase_S66_N"/>
</dbReference>
<dbReference type="Gene3D" id="3.50.30.60">
    <property type="entry name" value="LD-carboxypeptidase A C-terminal domain-like"/>
    <property type="match status" value="1"/>
</dbReference>
<accession>A0ABN7MTS8</accession>
<dbReference type="SUPFAM" id="SSF52317">
    <property type="entry name" value="Class I glutamine amidotransferase-like"/>
    <property type="match status" value="1"/>
</dbReference>
<keyword evidence="2" id="KW-0378">Hydrolase</keyword>
<comment type="caution">
    <text evidence="5">The sequence shown here is derived from an EMBL/GenBank/DDBJ whole genome shotgun (WGS) entry which is preliminary data.</text>
</comment>
<comment type="similarity">
    <text evidence="1">Belongs to the peptidase S66 family.</text>
</comment>
<keyword evidence="6" id="KW-1185">Reference proteome</keyword>
<reference evidence="5 6" key="1">
    <citation type="submission" date="2021-02" db="EMBL/GenBank/DDBJ databases">
        <authorList>
            <person name="Vanwijnsberghe S."/>
        </authorList>
    </citation>
    <scope>NUCLEOTIDE SEQUENCE [LARGE SCALE GENOMIC DNA]</scope>
    <source>
        <strain evidence="5 6">LMG 31837</strain>
    </source>
</reference>
<dbReference type="Gene3D" id="3.40.50.10740">
    <property type="entry name" value="Class I glutamine amidotransferase-like"/>
    <property type="match status" value="1"/>
</dbReference>
<evidence type="ECO:0000259" key="3">
    <source>
        <dbReference type="Pfam" id="PF02016"/>
    </source>
</evidence>
<dbReference type="PANTHER" id="PTHR30237:SF5">
    <property type="entry name" value="CARBOXYPEPTIDASE VC_A0337-RELATED"/>
    <property type="match status" value="1"/>
</dbReference>
<dbReference type="SUPFAM" id="SSF141986">
    <property type="entry name" value="LD-carboxypeptidase A C-terminal domain-like"/>
    <property type="match status" value="1"/>
</dbReference>
<evidence type="ECO:0000313" key="5">
    <source>
        <dbReference type="EMBL" id="CAE6824414.1"/>
    </source>
</evidence>
<dbReference type="InterPro" id="IPR029062">
    <property type="entry name" value="Class_I_gatase-like"/>
</dbReference>
<dbReference type="InterPro" id="IPR027478">
    <property type="entry name" value="LdcA_N"/>
</dbReference>
<protein>
    <submittedName>
        <fullName evidence="5">Microcin C7 self-immunity protein MccF</fullName>
    </submittedName>
</protein>
<dbReference type="PANTHER" id="PTHR30237">
    <property type="entry name" value="MURAMOYLTETRAPEPTIDE CARBOXYPEPTIDASE"/>
    <property type="match status" value="1"/>
</dbReference>
<dbReference type="PIRSF" id="PIRSF028757">
    <property type="entry name" value="LD-carboxypeptidase"/>
    <property type="match status" value="1"/>
</dbReference>
<dbReference type="Pfam" id="PF02016">
    <property type="entry name" value="Peptidase_S66"/>
    <property type="match status" value="1"/>
</dbReference>
<name>A0ABN7MTS8_9BURK</name>
<gene>
    <name evidence="5" type="primary">mccF</name>
    <name evidence="5" type="ORF">R69888_06264</name>
</gene>
<dbReference type="Proteomes" id="UP000672526">
    <property type="component" value="Unassembled WGS sequence"/>
</dbReference>
<dbReference type="EMBL" id="CAJNBK010000031">
    <property type="protein sequence ID" value="CAE6824414.1"/>
    <property type="molecule type" value="Genomic_DNA"/>
</dbReference>
<evidence type="ECO:0000259" key="4">
    <source>
        <dbReference type="Pfam" id="PF17676"/>
    </source>
</evidence>
<dbReference type="InterPro" id="IPR027461">
    <property type="entry name" value="Carboxypeptidase_A_C_sf"/>
</dbReference>
<organism evidence="5 6">
    <name type="scientific">Paraburkholderia haematera</name>
    <dbReference type="NCBI Taxonomy" id="2793077"/>
    <lineage>
        <taxon>Bacteria</taxon>
        <taxon>Pseudomonadati</taxon>
        <taxon>Pseudomonadota</taxon>
        <taxon>Betaproteobacteria</taxon>
        <taxon>Burkholderiales</taxon>
        <taxon>Burkholderiaceae</taxon>
        <taxon>Paraburkholderia</taxon>
    </lineage>
</organism>
<feature type="domain" description="LD-carboxypeptidase N-terminal" evidence="3">
    <location>
        <begin position="15"/>
        <end position="135"/>
    </location>
</feature>
<feature type="domain" description="LD-carboxypeptidase C-terminal" evidence="4">
    <location>
        <begin position="207"/>
        <end position="330"/>
    </location>
</feature>
<sequence length="348" mass="37720">MNIRFPKPLVHGDLIAITAPSSGVPAPLHPRLDRAIDALRHRGYRVVEGECLRQQYKSASAAREQRASELMRFLTAPDVAAVMPPWGGELAMDLLPLIDFRALENVPAKWFSGFSDISTLHLPLTTIAGWATLHGPNLMELGYSDTDAVTAAVWDVLTAKPDSTLAQSASKHHQHQGAGWPGEFGPLLDEETQWKRLGDGPADLALNGRLIGGCLDTISRLAGTRFGNVPDYIKACGADGTLLYLENAEMKPVQVLRALHSLRMNGWFEGVSGVLLGRNAIPDSLQPDSFNYIDALQSVLGDLQCPVLYDLDIGHVPPQLSLVNGALAQVEIHDGHGEVIQRLRASTT</sequence>